<accession>A0A518HXC0</accession>
<evidence type="ECO:0000313" key="13">
    <source>
        <dbReference type="EMBL" id="QDV45516.1"/>
    </source>
</evidence>
<dbReference type="AlphaFoldDB" id="A0A518HXC0"/>
<feature type="transmembrane region" description="Helical" evidence="11">
    <location>
        <begin position="266"/>
        <end position="285"/>
    </location>
</feature>
<sequence>MNLLFASADDPLSHVVPHALHHEPLFTVNVGGPETNIPALFIKDGQYSFYVTNHLMMTAVTAIAVMLVFCYVATKIRVKGEGLQAYQTKGRLAQLFETVCWFIRDEVARPNLHELTDKYIPYIWTVFFFILFSNVLGLIPFGSGLHMAGLIWSDHASDYGHFGGTATGNLSLNGMLAICSFVAILFIGIRETGAKAFFSHFNPIGWDGPKAMSFGLGLPLYVLEWLGLLIKCVVLAMRLFGTMMAGHLVVAAIVGLVFTAASVSHLLGYGVGIAVVIGCIVLTLLELFICMLQAFIFTFLTVLFISTVAAHHGDHGHEHEHDPLSDESQMDLDKLIEPSRLAGLADAS</sequence>
<dbReference type="RefSeq" id="WP_145389663.1">
    <property type="nucleotide sequence ID" value="NZ_CP037423.1"/>
</dbReference>
<evidence type="ECO:0000256" key="11">
    <source>
        <dbReference type="HAMAP-Rule" id="MF_01393"/>
    </source>
</evidence>
<evidence type="ECO:0000256" key="2">
    <source>
        <dbReference type="ARBA" id="ARBA00006810"/>
    </source>
</evidence>
<feature type="transmembrane region" description="Helical" evidence="11">
    <location>
        <begin position="55"/>
        <end position="74"/>
    </location>
</feature>
<dbReference type="HAMAP" id="MF_01393">
    <property type="entry name" value="ATP_synth_a_bact"/>
    <property type="match status" value="1"/>
</dbReference>
<keyword evidence="4 11" id="KW-0138">CF(0)</keyword>
<reference evidence="13 14" key="1">
    <citation type="submission" date="2019-03" db="EMBL/GenBank/DDBJ databases">
        <title>Deep-cultivation of Planctomycetes and their phenomic and genomic characterization uncovers novel biology.</title>
        <authorList>
            <person name="Wiegand S."/>
            <person name="Jogler M."/>
            <person name="Boedeker C."/>
            <person name="Pinto D."/>
            <person name="Vollmers J."/>
            <person name="Rivas-Marin E."/>
            <person name="Kohn T."/>
            <person name="Peeters S.H."/>
            <person name="Heuer A."/>
            <person name="Rast P."/>
            <person name="Oberbeckmann S."/>
            <person name="Bunk B."/>
            <person name="Jeske O."/>
            <person name="Meyerdierks A."/>
            <person name="Storesund J.E."/>
            <person name="Kallscheuer N."/>
            <person name="Luecker S."/>
            <person name="Lage O.M."/>
            <person name="Pohl T."/>
            <person name="Merkel B.J."/>
            <person name="Hornburger P."/>
            <person name="Mueller R.-W."/>
            <person name="Bruemmer F."/>
            <person name="Labrenz M."/>
            <person name="Spormann A.M."/>
            <person name="Op den Camp H."/>
            <person name="Overmann J."/>
            <person name="Amann R."/>
            <person name="Jetten M.S.M."/>
            <person name="Mascher T."/>
            <person name="Medema M.H."/>
            <person name="Devos D.P."/>
            <person name="Kaster A.-K."/>
            <person name="Ovreas L."/>
            <person name="Rohde M."/>
            <person name="Galperin M.Y."/>
            <person name="Jogler C."/>
        </authorList>
    </citation>
    <scope>NUCLEOTIDE SEQUENCE [LARGE SCALE GENOMIC DNA]</scope>
    <source>
        <strain evidence="13 14">Enr13</strain>
    </source>
</reference>
<proteinExistence type="inferred from homology"/>
<evidence type="ECO:0000256" key="1">
    <source>
        <dbReference type="ARBA" id="ARBA00004141"/>
    </source>
</evidence>
<dbReference type="InterPro" id="IPR035908">
    <property type="entry name" value="F0_ATP_A_sf"/>
</dbReference>
<evidence type="ECO:0000256" key="6">
    <source>
        <dbReference type="ARBA" id="ARBA00022781"/>
    </source>
</evidence>
<comment type="function">
    <text evidence="11 12">Key component of the proton channel; it plays a direct role in the translocation of protons across the membrane.</text>
</comment>
<dbReference type="InterPro" id="IPR000568">
    <property type="entry name" value="ATP_synth_F0_asu"/>
</dbReference>
<name>A0A518HXC0_9BACT</name>
<dbReference type="EMBL" id="CP037423">
    <property type="protein sequence ID" value="QDV45516.1"/>
    <property type="molecule type" value="Genomic_DNA"/>
</dbReference>
<dbReference type="SUPFAM" id="SSF81336">
    <property type="entry name" value="F1F0 ATP synthase subunit A"/>
    <property type="match status" value="1"/>
</dbReference>
<feature type="transmembrane region" description="Helical" evidence="11">
    <location>
        <begin position="172"/>
        <end position="190"/>
    </location>
</feature>
<dbReference type="InterPro" id="IPR045083">
    <property type="entry name" value="ATP_synth_F0_asu_bact/mt"/>
</dbReference>
<dbReference type="PANTHER" id="PTHR11410">
    <property type="entry name" value="ATP SYNTHASE SUBUNIT A"/>
    <property type="match status" value="1"/>
</dbReference>
<dbReference type="GO" id="GO:0005886">
    <property type="term" value="C:plasma membrane"/>
    <property type="evidence" value="ECO:0007669"/>
    <property type="project" value="UniProtKB-SubCell"/>
</dbReference>
<keyword evidence="11" id="KW-1003">Cell membrane</keyword>
<protein>
    <recommendedName>
        <fullName evidence="11 12">ATP synthase subunit a</fullName>
    </recommendedName>
    <alternativeName>
        <fullName evidence="11">ATP synthase F0 sector subunit a</fullName>
    </alternativeName>
    <alternativeName>
        <fullName evidence="11">F-ATPase subunit 6</fullName>
    </alternativeName>
</protein>
<dbReference type="GO" id="GO:0046933">
    <property type="term" value="F:proton-transporting ATP synthase activity, rotational mechanism"/>
    <property type="evidence" value="ECO:0007669"/>
    <property type="project" value="UniProtKB-UniRule"/>
</dbReference>
<feature type="transmembrane region" description="Helical" evidence="11">
    <location>
        <begin position="119"/>
        <end position="152"/>
    </location>
</feature>
<keyword evidence="5 11" id="KW-0812">Transmembrane</keyword>
<keyword evidence="6 11" id="KW-0375">Hydrogen ion transport</keyword>
<keyword evidence="10 11" id="KW-0066">ATP synthesis</keyword>
<dbReference type="OrthoDB" id="9809130at2"/>
<dbReference type="KEGG" id="snep:Enr13x_53950"/>
<evidence type="ECO:0000256" key="12">
    <source>
        <dbReference type="RuleBase" id="RU000483"/>
    </source>
</evidence>
<evidence type="ECO:0000256" key="4">
    <source>
        <dbReference type="ARBA" id="ARBA00022547"/>
    </source>
</evidence>
<dbReference type="Proteomes" id="UP000319004">
    <property type="component" value="Chromosome"/>
</dbReference>
<evidence type="ECO:0000256" key="8">
    <source>
        <dbReference type="ARBA" id="ARBA00023065"/>
    </source>
</evidence>
<keyword evidence="3 11" id="KW-0813">Transport</keyword>
<evidence type="ECO:0000313" key="14">
    <source>
        <dbReference type="Proteomes" id="UP000319004"/>
    </source>
</evidence>
<keyword evidence="7 11" id="KW-1133">Transmembrane helix</keyword>
<comment type="similarity">
    <text evidence="2 11 12">Belongs to the ATPase A chain family.</text>
</comment>
<dbReference type="GO" id="GO:0045259">
    <property type="term" value="C:proton-transporting ATP synthase complex"/>
    <property type="evidence" value="ECO:0007669"/>
    <property type="project" value="UniProtKB-KW"/>
</dbReference>
<evidence type="ECO:0000256" key="3">
    <source>
        <dbReference type="ARBA" id="ARBA00022448"/>
    </source>
</evidence>
<dbReference type="Gene3D" id="1.20.120.220">
    <property type="entry name" value="ATP synthase, F0 complex, subunit A"/>
    <property type="match status" value="1"/>
</dbReference>
<dbReference type="Pfam" id="PF00119">
    <property type="entry name" value="ATP-synt_A"/>
    <property type="match status" value="1"/>
</dbReference>
<feature type="transmembrane region" description="Helical" evidence="11">
    <location>
        <begin position="236"/>
        <end position="259"/>
    </location>
</feature>
<evidence type="ECO:0000256" key="10">
    <source>
        <dbReference type="ARBA" id="ARBA00023310"/>
    </source>
</evidence>
<evidence type="ECO:0000256" key="7">
    <source>
        <dbReference type="ARBA" id="ARBA00022989"/>
    </source>
</evidence>
<gene>
    <name evidence="13" type="primary">atpB_2</name>
    <name evidence="11" type="synonym">atpB</name>
    <name evidence="13" type="ORF">Enr13x_53950</name>
</gene>
<organism evidence="13 14">
    <name type="scientific">Stieleria neptunia</name>
    <dbReference type="NCBI Taxonomy" id="2527979"/>
    <lineage>
        <taxon>Bacteria</taxon>
        <taxon>Pseudomonadati</taxon>
        <taxon>Planctomycetota</taxon>
        <taxon>Planctomycetia</taxon>
        <taxon>Pirellulales</taxon>
        <taxon>Pirellulaceae</taxon>
        <taxon>Stieleria</taxon>
    </lineage>
</organism>
<keyword evidence="8 11" id="KW-0406">Ion transport</keyword>
<comment type="subcellular location">
    <subcellularLocation>
        <location evidence="11 12">Cell membrane</location>
        <topology evidence="11 12">Multi-pass membrane protein</topology>
    </subcellularLocation>
    <subcellularLocation>
        <location evidence="1">Membrane</location>
        <topology evidence="1">Multi-pass membrane protein</topology>
    </subcellularLocation>
</comment>
<evidence type="ECO:0000256" key="9">
    <source>
        <dbReference type="ARBA" id="ARBA00023136"/>
    </source>
</evidence>
<evidence type="ECO:0000256" key="5">
    <source>
        <dbReference type="ARBA" id="ARBA00022692"/>
    </source>
</evidence>
<dbReference type="NCBIfam" id="TIGR01131">
    <property type="entry name" value="ATP_synt_6_or_A"/>
    <property type="match status" value="1"/>
</dbReference>
<dbReference type="PANTHER" id="PTHR11410:SF0">
    <property type="entry name" value="ATP SYNTHASE SUBUNIT A"/>
    <property type="match status" value="1"/>
</dbReference>
<keyword evidence="14" id="KW-1185">Reference proteome</keyword>
<dbReference type="CDD" id="cd00310">
    <property type="entry name" value="ATP-synt_Fo_a_6"/>
    <property type="match status" value="1"/>
</dbReference>
<keyword evidence="9 11" id="KW-0472">Membrane</keyword>
<feature type="transmembrane region" description="Helical" evidence="11">
    <location>
        <begin position="291"/>
        <end position="310"/>
    </location>
</feature>